<dbReference type="EMBL" id="CP118390">
    <property type="protein sequence ID" value="WDU90724.1"/>
    <property type="molecule type" value="Genomic_DNA"/>
</dbReference>
<accession>A0AAQ3H3E5</accession>
<reference evidence="1" key="1">
    <citation type="submission" date="2022-10" db="EMBL/GenBank/DDBJ databases">
        <title>Complete genome of Ep21-8.</title>
        <authorList>
            <person name="Kang Y.-R."/>
            <person name="Kim D.-H."/>
        </authorList>
    </citation>
    <scope>NUCLEOTIDE SEQUENCE</scope>
    <source>
        <strain evidence="1">Ep21-8</strain>
    </source>
</reference>
<name>A0AAQ3H3E5_EDWPI</name>
<dbReference type="GeneID" id="72529918"/>
<dbReference type="RefSeq" id="WP_225857362.1">
    <property type="nucleotide sequence ID" value="NC_013508.1"/>
</dbReference>
<evidence type="ECO:0000313" key="1">
    <source>
        <dbReference type="EMBL" id="WDU90724.1"/>
    </source>
</evidence>
<gene>
    <name evidence="1" type="ORF">PWJ79_15115</name>
</gene>
<dbReference type="PANTHER" id="PTHR42240">
    <property type="entry name" value="DUF211 DOMAIN-CONTAINING PROTEIN"/>
    <property type="match status" value="1"/>
</dbReference>
<dbReference type="AlphaFoldDB" id="A0AAQ3H3E5"/>
<dbReference type="Gene3D" id="3.30.70.1340">
    <property type="entry name" value="MTH889-like domain"/>
    <property type="match status" value="1"/>
</dbReference>
<dbReference type="Pfam" id="PF02680">
    <property type="entry name" value="DUF211"/>
    <property type="match status" value="1"/>
</dbReference>
<dbReference type="SUPFAM" id="SSF160363">
    <property type="entry name" value="MTH889-like"/>
    <property type="match status" value="1"/>
</dbReference>
<organism evidence="1 2">
    <name type="scientific">Edwardsiella piscicida</name>
    <dbReference type="NCBI Taxonomy" id="1263550"/>
    <lineage>
        <taxon>Bacteria</taxon>
        <taxon>Pseudomonadati</taxon>
        <taxon>Pseudomonadota</taxon>
        <taxon>Gammaproteobacteria</taxon>
        <taxon>Enterobacterales</taxon>
        <taxon>Hafniaceae</taxon>
        <taxon>Edwardsiella</taxon>
    </lineage>
</organism>
<dbReference type="PANTHER" id="PTHR42240:SF1">
    <property type="entry name" value="DUF211 DOMAIN-CONTAINING PROTEIN"/>
    <property type="match status" value="1"/>
</dbReference>
<dbReference type="InterPro" id="IPR003831">
    <property type="entry name" value="DUF211"/>
</dbReference>
<protein>
    <submittedName>
        <fullName evidence="1">DUF211 domain-containing protein</fullName>
    </submittedName>
</protein>
<dbReference type="InterPro" id="IPR023129">
    <property type="entry name" value="MTH889-like_dom_sf"/>
</dbReference>
<dbReference type="Proteomes" id="UP001223683">
    <property type="component" value="Chromosome"/>
</dbReference>
<sequence length="99" mass="10799">MMPDAMNIRRLTFDVDKAMSQPTILEIAQAIHGCPGVSAFNITVSDIDIETVGMDITIVGNYLDHDRLVEAMENTGAAVHSVDQIVCGSDIVERIARVR</sequence>
<evidence type="ECO:0000313" key="2">
    <source>
        <dbReference type="Proteomes" id="UP001223683"/>
    </source>
</evidence>
<proteinExistence type="predicted"/>